<evidence type="ECO:0000256" key="5">
    <source>
        <dbReference type="SAM" id="MobiDB-lite"/>
    </source>
</evidence>
<evidence type="ECO:0000313" key="9">
    <source>
        <dbReference type="Proteomes" id="UP001364764"/>
    </source>
</evidence>
<comment type="similarity">
    <text evidence="1">Belongs to the peptidase C40 family.</text>
</comment>
<feature type="domain" description="NlpC/P60" evidence="7">
    <location>
        <begin position="500"/>
        <end position="622"/>
    </location>
</feature>
<dbReference type="CDD" id="cd16891">
    <property type="entry name" value="CwlT-like"/>
    <property type="match status" value="1"/>
</dbReference>
<dbReference type="RefSeq" id="WP_338709167.1">
    <property type="nucleotide sequence ID" value="NZ_CP145893.1"/>
</dbReference>
<dbReference type="Proteomes" id="UP001364764">
    <property type="component" value="Plasmid pY5S7-1"/>
</dbReference>
<dbReference type="InterPro" id="IPR051202">
    <property type="entry name" value="Peptidase_C40"/>
</dbReference>
<dbReference type="SUPFAM" id="SSF53955">
    <property type="entry name" value="Lysozyme-like"/>
    <property type="match status" value="1"/>
</dbReference>
<feature type="transmembrane region" description="Helical" evidence="6">
    <location>
        <begin position="48"/>
        <end position="78"/>
    </location>
</feature>
<dbReference type="Gene3D" id="1.10.530.10">
    <property type="match status" value="1"/>
</dbReference>
<dbReference type="GO" id="GO:0006508">
    <property type="term" value="P:proteolysis"/>
    <property type="evidence" value="ECO:0007669"/>
    <property type="project" value="UniProtKB-KW"/>
</dbReference>
<dbReference type="Pfam" id="PF13702">
    <property type="entry name" value="Lysozyme_like"/>
    <property type="match status" value="1"/>
</dbReference>
<feature type="region of interest" description="Disordered" evidence="5">
    <location>
        <begin position="198"/>
        <end position="221"/>
    </location>
</feature>
<dbReference type="PROSITE" id="PS51935">
    <property type="entry name" value="NLPC_P60"/>
    <property type="match status" value="1"/>
</dbReference>
<evidence type="ECO:0000313" key="8">
    <source>
        <dbReference type="EMBL" id="WWP24059.1"/>
    </source>
</evidence>
<dbReference type="PANTHER" id="PTHR47053">
    <property type="entry name" value="MUREIN DD-ENDOPEPTIDASE MEPH-RELATED"/>
    <property type="match status" value="1"/>
</dbReference>
<dbReference type="SUPFAM" id="SSF54001">
    <property type="entry name" value="Cysteine proteinases"/>
    <property type="match status" value="1"/>
</dbReference>
<accession>A0ABD8B2T2</accession>
<name>A0ABD8B2T2_PAEAM</name>
<keyword evidence="2" id="KW-0645">Protease</keyword>
<evidence type="ECO:0000256" key="3">
    <source>
        <dbReference type="ARBA" id="ARBA00022801"/>
    </source>
</evidence>
<evidence type="ECO:0000256" key="4">
    <source>
        <dbReference type="ARBA" id="ARBA00022807"/>
    </source>
</evidence>
<reference evidence="8 9" key="1">
    <citation type="submission" date="2024-02" db="EMBL/GenBank/DDBJ databases">
        <title>Complete sequences of two Paenibacillus sp. strains and one Lysinibacillus strain isolated from the environment on STAA medium highlight biotechnological potential.</title>
        <authorList>
            <person name="Attere S.A."/>
            <person name="Piche L.C."/>
            <person name="Intertaglia L."/>
            <person name="Lami R."/>
            <person name="Charette S.J."/>
            <person name="Vincent A.T."/>
        </authorList>
    </citation>
    <scope>NUCLEOTIDE SEQUENCE [LARGE SCALE GENOMIC DNA]</scope>
    <source>
        <strain evidence="8 9">Y5S-7</strain>
        <plasmid evidence="8 9">pY5S7-1</plasmid>
    </source>
</reference>
<proteinExistence type="inferred from homology"/>
<protein>
    <submittedName>
        <fullName evidence="8">Bifunctional lytic transglycosylase/C40 family peptidase</fullName>
    </submittedName>
</protein>
<keyword evidence="3" id="KW-0378">Hydrolase</keyword>
<dbReference type="InterPro" id="IPR023346">
    <property type="entry name" value="Lysozyme-like_dom_sf"/>
</dbReference>
<organism evidence="8 9">
    <name type="scientific">Paenibacillus amylolyticus</name>
    <dbReference type="NCBI Taxonomy" id="1451"/>
    <lineage>
        <taxon>Bacteria</taxon>
        <taxon>Bacillati</taxon>
        <taxon>Bacillota</taxon>
        <taxon>Bacilli</taxon>
        <taxon>Bacillales</taxon>
        <taxon>Paenibacillaceae</taxon>
        <taxon>Paenibacillus</taxon>
    </lineage>
</organism>
<evidence type="ECO:0000256" key="6">
    <source>
        <dbReference type="SAM" id="Phobius"/>
    </source>
</evidence>
<dbReference type="GO" id="GO:0008234">
    <property type="term" value="F:cysteine-type peptidase activity"/>
    <property type="evidence" value="ECO:0007669"/>
    <property type="project" value="UniProtKB-KW"/>
</dbReference>
<dbReference type="Pfam" id="PF00877">
    <property type="entry name" value="NLPC_P60"/>
    <property type="match status" value="1"/>
</dbReference>
<dbReference type="InterPro" id="IPR047194">
    <property type="entry name" value="CwlT-like_lysozyme"/>
</dbReference>
<geneLocation type="plasmid" evidence="8 9">
    <name>pY5S7-1</name>
</geneLocation>
<dbReference type="GeneID" id="93479979"/>
<keyword evidence="6" id="KW-0812">Transmembrane</keyword>
<dbReference type="InterPro" id="IPR000064">
    <property type="entry name" value="NLP_P60_dom"/>
</dbReference>
<keyword evidence="6" id="KW-1133">Transmembrane helix</keyword>
<keyword evidence="4" id="KW-0788">Thiol protease</keyword>
<dbReference type="PANTHER" id="PTHR47053:SF1">
    <property type="entry name" value="MUREIN DD-ENDOPEPTIDASE MEPH-RELATED"/>
    <property type="match status" value="1"/>
</dbReference>
<sequence length="624" mass="68742">MSANEIGGQAAGQAGGALKKGGTKVASKAVGKAGKYLKKLLMKFLKQLVLSIGKLIVSLIGPWGLVIILAILLTLAALSAIPFADWFLGGNARSEEQHAADVKYEKEFKSAADKTVAELWGIEADKNWLNQVVKTVKPSWGIPASLVRYEIMVNEKKVELSDYKPEELIKSFQPSFSYTTVSDDKERTKSIVACTVTTTDGEGNSSTHTTTEETRSESTRKAHDVLSDITLDYGHMNIKPLKLYYPGGTTTITDQWDLVGTSTSGDCTTTTYQQYDHTTVDDRYVPDFVVDGEKFQQILINLGVDKDDMKLFYEFISVADPDWNPALYGGKASANYSGNWLPGTASVPAVVLRYEPIVRKYLAMVGLEEHTQLLLAMIMQESGGKLLDVMQSSESIGKPRNYITDPELSIKVGVDHFSTVYKAAGGDVEIALQAYNYGLGYVKYALNAGGYSKENALGFSLMMREISGSKGYGDPNYVDNVMRYYNATSTVIKVPNDGQIFDVQEVLDVMTKYLGHPYLYGGRDPFGKGIDCSGLIEFAFGQIGVDLSGSTRNQYDKTVEIRAEDARPGDFVFWSTYKAGPSHIGMYLGDGKFINSGSTYGVSIDTMHRWRKIPFFGYRRLVEK</sequence>
<keyword evidence="8" id="KW-0614">Plasmid</keyword>
<dbReference type="AlphaFoldDB" id="A0ABD8B2T2"/>
<evidence type="ECO:0000256" key="2">
    <source>
        <dbReference type="ARBA" id="ARBA00022670"/>
    </source>
</evidence>
<gene>
    <name evidence="8" type="ORF">V6668_30900</name>
</gene>
<dbReference type="Gene3D" id="3.90.1720.10">
    <property type="entry name" value="endopeptidase domain like (from Nostoc punctiforme)"/>
    <property type="match status" value="1"/>
</dbReference>
<dbReference type="InterPro" id="IPR038765">
    <property type="entry name" value="Papain-like_cys_pep_sf"/>
</dbReference>
<evidence type="ECO:0000256" key="1">
    <source>
        <dbReference type="ARBA" id="ARBA00007074"/>
    </source>
</evidence>
<dbReference type="EMBL" id="CP145893">
    <property type="protein sequence ID" value="WWP24059.1"/>
    <property type="molecule type" value="Genomic_DNA"/>
</dbReference>
<feature type="compositionally biased region" description="Basic and acidic residues" evidence="5">
    <location>
        <begin position="210"/>
        <end position="221"/>
    </location>
</feature>
<evidence type="ECO:0000259" key="7">
    <source>
        <dbReference type="PROSITE" id="PS51935"/>
    </source>
</evidence>
<keyword evidence="6" id="KW-0472">Membrane</keyword>